<dbReference type="FunFam" id="1.50.10.10:FF:000047">
    <property type="entry name" value="Mannosyl-oligosaccharide alpha-1,2-mannosidase"/>
    <property type="match status" value="1"/>
</dbReference>
<dbReference type="PANTHER" id="PTHR11742:SF101">
    <property type="entry name" value="MANNOSYL-OLIGOSACCHARIDE ALPHA-1,2-MANNOSIDASE 1B"/>
    <property type="match status" value="1"/>
</dbReference>
<dbReference type="GO" id="GO:0036503">
    <property type="term" value="P:ERAD pathway"/>
    <property type="evidence" value="ECO:0007669"/>
    <property type="project" value="UniProtKB-ARBA"/>
</dbReference>
<dbReference type="Pfam" id="PF01532">
    <property type="entry name" value="Glyco_hydro_47"/>
    <property type="match status" value="1"/>
</dbReference>
<evidence type="ECO:0000256" key="1">
    <source>
        <dbReference type="ARBA" id="ARBA00001913"/>
    </source>
</evidence>
<feature type="signal peptide" evidence="15">
    <location>
        <begin position="1"/>
        <end position="18"/>
    </location>
</feature>
<comment type="catalytic activity">
    <reaction evidence="9">
        <text>N(4)-(alpha-D-Man-(1-&gt;2)-alpha-D-Man-(1-&gt;2)-alpha-D-Man-(1-&gt;3)-[alpha-D-Man-(1-&gt;3)-[alpha-D-Man-(1-&gt;2)-alpha-D-Man-(1-&gt;6)]-alpha-D-Man-(1-&gt;6)]-beta-D-Man-(1-&gt;4)-beta-D-GlcNAc-(1-&gt;4)-beta-D-GlcNAc)-L-asparaginyl-[protein] (N-glucan mannose isomer 8A1,2,3B1,3) + 3 H2O = N(4)-(alpha-D-Man-(1-&gt;3)-[alpha-D-Man-(1-&gt;3)-[alpha-D-Man-(1-&gt;6)]-alpha-D-Man-(1-&gt;6)]-beta-D-Man-(1-&gt;4)-beta-D-GlcNAc-(1-&gt;4)-beta-D-GlcNAc)-L-asparaginyl-[protein] (N-glucan mannose isomer 5A1,2) + 3 beta-D-mannose</text>
        <dbReference type="Rhea" id="RHEA:56028"/>
        <dbReference type="Rhea" id="RHEA-COMP:14358"/>
        <dbReference type="Rhea" id="RHEA-COMP:14367"/>
        <dbReference type="ChEBI" id="CHEBI:15377"/>
        <dbReference type="ChEBI" id="CHEBI:28563"/>
        <dbReference type="ChEBI" id="CHEBI:59087"/>
        <dbReference type="ChEBI" id="CHEBI:60628"/>
        <dbReference type="EC" id="3.2.1.113"/>
    </reaction>
</comment>
<evidence type="ECO:0000256" key="15">
    <source>
        <dbReference type="SAM" id="SignalP"/>
    </source>
</evidence>
<protein>
    <recommendedName>
        <fullName evidence="14">alpha-1,2-Mannosidase</fullName>
        <ecNumber evidence="14">3.2.1.-</ecNumber>
    </recommendedName>
</protein>
<keyword evidence="4 15" id="KW-0732">Signal</keyword>
<evidence type="ECO:0000256" key="6">
    <source>
        <dbReference type="ARBA" id="ARBA00023157"/>
    </source>
</evidence>
<gene>
    <name evidence="16" type="ORF">AOQ84DRAFT_387596</name>
</gene>
<comment type="cofactor">
    <cofactor evidence="1 12">
        <name>Ca(2+)</name>
        <dbReference type="ChEBI" id="CHEBI:29108"/>
    </cofactor>
</comment>
<evidence type="ECO:0000313" key="17">
    <source>
        <dbReference type="Proteomes" id="UP000250140"/>
    </source>
</evidence>
<dbReference type="EMBL" id="KV749268">
    <property type="protein sequence ID" value="OCL10302.1"/>
    <property type="molecule type" value="Genomic_DNA"/>
</dbReference>
<reference evidence="16 17" key="1">
    <citation type="journal article" date="2016" name="Nat. Commun.">
        <title>Ectomycorrhizal ecology is imprinted in the genome of the dominant symbiotic fungus Cenococcum geophilum.</title>
        <authorList>
            <consortium name="DOE Joint Genome Institute"/>
            <person name="Peter M."/>
            <person name="Kohler A."/>
            <person name="Ohm R.A."/>
            <person name="Kuo A."/>
            <person name="Krutzmann J."/>
            <person name="Morin E."/>
            <person name="Arend M."/>
            <person name="Barry K.W."/>
            <person name="Binder M."/>
            <person name="Choi C."/>
            <person name="Clum A."/>
            <person name="Copeland A."/>
            <person name="Grisel N."/>
            <person name="Haridas S."/>
            <person name="Kipfer T."/>
            <person name="LaButti K."/>
            <person name="Lindquist E."/>
            <person name="Lipzen A."/>
            <person name="Maire R."/>
            <person name="Meier B."/>
            <person name="Mihaltcheva S."/>
            <person name="Molinier V."/>
            <person name="Murat C."/>
            <person name="Poggeler S."/>
            <person name="Quandt C.A."/>
            <person name="Sperisen C."/>
            <person name="Tritt A."/>
            <person name="Tisserant E."/>
            <person name="Crous P.W."/>
            <person name="Henrissat B."/>
            <person name="Nehls U."/>
            <person name="Egli S."/>
            <person name="Spatafora J.W."/>
            <person name="Grigoriev I.V."/>
            <person name="Martin F.M."/>
        </authorList>
    </citation>
    <scope>NUCLEOTIDE SEQUENCE [LARGE SCALE GENOMIC DNA]</scope>
    <source>
        <strain evidence="16 17">CBS 207.34</strain>
    </source>
</reference>
<evidence type="ECO:0000256" key="11">
    <source>
        <dbReference type="PIRSR" id="PIRSR601382-1"/>
    </source>
</evidence>
<dbReference type="PANTHER" id="PTHR11742">
    <property type="entry name" value="MANNOSYL-OLIGOSACCHARIDE ALPHA-1,2-MANNOSIDASE-RELATED"/>
    <property type="match status" value="1"/>
</dbReference>
<feature type="active site" description="Proton donor" evidence="11">
    <location>
        <position position="122"/>
    </location>
</feature>
<keyword evidence="8 14" id="KW-0326">Glycosidase</keyword>
<feature type="active site" description="Proton donor" evidence="11">
    <location>
        <position position="375"/>
    </location>
</feature>
<dbReference type="GO" id="GO:0004571">
    <property type="term" value="F:mannosyl-oligosaccharide 1,2-alpha-mannosidase activity"/>
    <property type="evidence" value="ECO:0007669"/>
    <property type="project" value="UniProtKB-EC"/>
</dbReference>
<evidence type="ECO:0000256" key="4">
    <source>
        <dbReference type="ARBA" id="ARBA00022729"/>
    </source>
</evidence>
<evidence type="ECO:0000256" key="13">
    <source>
        <dbReference type="PIRSR" id="PIRSR601382-3"/>
    </source>
</evidence>
<evidence type="ECO:0000256" key="8">
    <source>
        <dbReference type="ARBA" id="ARBA00023295"/>
    </source>
</evidence>
<accession>A0A8E2F4B8</accession>
<dbReference type="GO" id="GO:0005975">
    <property type="term" value="P:carbohydrate metabolic process"/>
    <property type="evidence" value="ECO:0007669"/>
    <property type="project" value="InterPro"/>
</dbReference>
<dbReference type="Proteomes" id="UP000250140">
    <property type="component" value="Unassembled WGS sequence"/>
</dbReference>
<evidence type="ECO:0000256" key="10">
    <source>
        <dbReference type="ARBA" id="ARBA00048605"/>
    </source>
</evidence>
<dbReference type="PRINTS" id="PR00747">
    <property type="entry name" value="GLYHDRLASE47"/>
</dbReference>
<comment type="similarity">
    <text evidence="3 14">Belongs to the glycosyl hydrolase 47 family.</text>
</comment>
<evidence type="ECO:0000256" key="2">
    <source>
        <dbReference type="ARBA" id="ARBA00004922"/>
    </source>
</evidence>
<evidence type="ECO:0000313" key="16">
    <source>
        <dbReference type="EMBL" id="OCL10302.1"/>
    </source>
</evidence>
<dbReference type="GO" id="GO:0016020">
    <property type="term" value="C:membrane"/>
    <property type="evidence" value="ECO:0007669"/>
    <property type="project" value="InterPro"/>
</dbReference>
<evidence type="ECO:0000256" key="7">
    <source>
        <dbReference type="ARBA" id="ARBA00023180"/>
    </source>
</evidence>
<keyword evidence="17" id="KW-1185">Reference proteome</keyword>
<feature type="active site" evidence="11">
    <location>
        <position position="267"/>
    </location>
</feature>
<dbReference type="GO" id="GO:0005509">
    <property type="term" value="F:calcium ion binding"/>
    <property type="evidence" value="ECO:0007669"/>
    <property type="project" value="InterPro"/>
</dbReference>
<dbReference type="InterPro" id="IPR050749">
    <property type="entry name" value="Glycosyl_Hydrolase_47"/>
</dbReference>
<dbReference type="SUPFAM" id="SSF48225">
    <property type="entry name" value="Seven-hairpin glycosidases"/>
    <property type="match status" value="1"/>
</dbReference>
<organism evidence="16 17">
    <name type="scientific">Glonium stellatum</name>
    <dbReference type="NCBI Taxonomy" id="574774"/>
    <lineage>
        <taxon>Eukaryota</taxon>
        <taxon>Fungi</taxon>
        <taxon>Dikarya</taxon>
        <taxon>Ascomycota</taxon>
        <taxon>Pezizomycotina</taxon>
        <taxon>Dothideomycetes</taxon>
        <taxon>Pleosporomycetidae</taxon>
        <taxon>Gloniales</taxon>
        <taxon>Gloniaceae</taxon>
        <taxon>Glonium</taxon>
    </lineage>
</organism>
<keyword evidence="12" id="KW-0479">Metal-binding</keyword>
<dbReference type="Gene3D" id="1.50.10.10">
    <property type="match status" value="1"/>
</dbReference>
<comment type="catalytic activity">
    <reaction evidence="10">
        <text>N(4)-(alpha-D-Man-(1-&gt;2)-alpha-D-Man-(1-&gt;2)-alpha-D-Man-(1-&gt;3)-[alpha-D-Man-(1-&gt;2)-alpha-D-Man-(1-&gt;3)-[alpha-D-Man-(1-&gt;2)-alpha-D-Man-(1-&gt;6)]-alpha-D-Man-(1-&gt;6)]-beta-D-Man-(1-&gt;4)-beta-D-GlcNAc-(1-&gt;4)-beta-D-GlcNAc)-L-asparaginyl-[protein] (N-glucan mannose isomer 9A1,2,3B1,2,3) + 4 H2O = N(4)-(alpha-D-Man-(1-&gt;3)-[alpha-D-Man-(1-&gt;3)-[alpha-D-Man-(1-&gt;6)]-alpha-D-Man-(1-&gt;6)]-beta-D-Man-(1-&gt;4)-beta-D-GlcNAc-(1-&gt;4)-beta-D-GlcNAc)-L-asparaginyl-[protein] (N-glucan mannose isomer 5A1,2) + 4 beta-D-mannose</text>
        <dbReference type="Rhea" id="RHEA:56008"/>
        <dbReference type="Rhea" id="RHEA-COMP:14356"/>
        <dbReference type="Rhea" id="RHEA-COMP:14367"/>
        <dbReference type="ChEBI" id="CHEBI:15377"/>
        <dbReference type="ChEBI" id="CHEBI:28563"/>
        <dbReference type="ChEBI" id="CHEBI:59087"/>
        <dbReference type="ChEBI" id="CHEBI:139493"/>
        <dbReference type="EC" id="3.2.1.113"/>
    </reaction>
</comment>
<keyword evidence="12" id="KW-0106">Calcium</keyword>
<evidence type="ECO:0000256" key="9">
    <source>
        <dbReference type="ARBA" id="ARBA00047669"/>
    </source>
</evidence>
<dbReference type="GO" id="GO:0005783">
    <property type="term" value="C:endoplasmic reticulum"/>
    <property type="evidence" value="ECO:0007669"/>
    <property type="project" value="TreeGrafter"/>
</dbReference>
<feature type="chain" id="PRO_5034688539" description="alpha-1,2-Mannosidase" evidence="15">
    <location>
        <begin position="19"/>
        <end position="513"/>
    </location>
</feature>
<comment type="pathway">
    <text evidence="2">Protein modification; protein glycosylation.</text>
</comment>
<dbReference type="UniPathway" id="UPA00378"/>
<evidence type="ECO:0000256" key="14">
    <source>
        <dbReference type="RuleBase" id="RU361193"/>
    </source>
</evidence>
<feature type="binding site" evidence="12">
    <location>
        <position position="501"/>
    </location>
    <ligand>
        <name>Ca(2+)</name>
        <dbReference type="ChEBI" id="CHEBI:29108"/>
    </ligand>
</feature>
<evidence type="ECO:0000256" key="3">
    <source>
        <dbReference type="ARBA" id="ARBA00007658"/>
    </source>
</evidence>
<proteinExistence type="inferred from homology"/>
<evidence type="ECO:0000256" key="5">
    <source>
        <dbReference type="ARBA" id="ARBA00022801"/>
    </source>
</evidence>
<dbReference type="InterPro" id="IPR012341">
    <property type="entry name" value="6hp_glycosidase-like_sf"/>
</dbReference>
<dbReference type="InterPro" id="IPR036026">
    <property type="entry name" value="Seven-hairpin_glycosidases"/>
</dbReference>
<evidence type="ECO:0000256" key="12">
    <source>
        <dbReference type="PIRSR" id="PIRSR601382-2"/>
    </source>
</evidence>
<dbReference type="OrthoDB" id="8118055at2759"/>
<dbReference type="InterPro" id="IPR001382">
    <property type="entry name" value="Glyco_hydro_47"/>
</dbReference>
<name>A0A8E2F4B8_9PEZI</name>
<sequence length="513" mass="56687">MLWLQVIFLGSCLPLSFGAPTYQRKSSKRTYGNATESQYRANAVKEAFQFSWHGYKTYAFPHDELHPVSNTYSDSRNGWGASAVDALSTALVMELPDVVNEIIDFIPTINFAVTSDQVSLFETTIRYLGGMLAGYDLLKGPLSSLAVNDSNVDALLTQAKNLADILAYAFDTPTGIPHNGLYIESKTTDNSPDNGLATTGTLVLEWTHLSDLTGNTTYADLSQKAESYLLNPQPASSEPFPGLVGTNINITTGLFEDATGGWVGGDDSFYEYLIKMFVYDTSRFKEYRDRWIAAADSTIANLTSHPTTRPDLTFVAMFDSTRLILESEHLACFDGGNFLLGGEVLGRQDYIDYGLALVNGCHDTYASTATGIGPEVFSWDPNSVPADQSAFFQANGFYITNSIYDLRPEVLESYYYAYRITGDTKYQDWAWDAFVAINTTTRANSGFSEIENVNTPGGGAKDDFQESFWFAEVMKYAYIIHAPDAEWQVNSEGKNKWVFNTEAHPLKVAGPPI</sequence>
<feature type="disulfide bond" evidence="13">
    <location>
        <begin position="332"/>
        <end position="361"/>
    </location>
</feature>
<dbReference type="EC" id="3.2.1.-" evidence="14"/>
<dbReference type="AlphaFoldDB" id="A0A8E2F4B8"/>
<feature type="active site" evidence="11">
    <location>
        <position position="409"/>
    </location>
</feature>
<keyword evidence="6 13" id="KW-1015">Disulfide bond</keyword>
<keyword evidence="5 14" id="KW-0378">Hydrolase</keyword>
<keyword evidence="7" id="KW-0325">Glycoprotein</keyword>